<reference evidence="2 3" key="1">
    <citation type="submission" date="2019-04" db="EMBL/GenBank/DDBJ databases">
        <title>Draft genome sequences of Streptomyces avermitilis NBRC 14893.</title>
        <authorList>
            <person name="Komaki H."/>
            <person name="Tamura T."/>
            <person name="Hosoyama A."/>
        </authorList>
    </citation>
    <scope>NUCLEOTIDE SEQUENCE [LARGE SCALE GENOMIC DNA]</scope>
    <source>
        <strain evidence="2 3">NBRC 14893</strain>
    </source>
</reference>
<feature type="region of interest" description="Disordered" evidence="1">
    <location>
        <begin position="81"/>
        <end position="100"/>
    </location>
</feature>
<gene>
    <name evidence="2" type="ORF">SAV14893_046530</name>
</gene>
<dbReference type="AlphaFoldDB" id="A0A4D4LYX9"/>
<organism evidence="2 3">
    <name type="scientific">Streptomyces avermitilis</name>
    <dbReference type="NCBI Taxonomy" id="33903"/>
    <lineage>
        <taxon>Bacteria</taxon>
        <taxon>Bacillati</taxon>
        <taxon>Actinomycetota</taxon>
        <taxon>Actinomycetes</taxon>
        <taxon>Kitasatosporales</taxon>
        <taxon>Streptomycetaceae</taxon>
        <taxon>Streptomyces</taxon>
    </lineage>
</organism>
<accession>A0A4D4LYX9</accession>
<evidence type="ECO:0000313" key="3">
    <source>
        <dbReference type="Proteomes" id="UP000302139"/>
    </source>
</evidence>
<protein>
    <submittedName>
        <fullName evidence="2">Uncharacterized protein</fullName>
    </submittedName>
</protein>
<comment type="caution">
    <text evidence="2">The sequence shown here is derived from an EMBL/GenBank/DDBJ whole genome shotgun (WGS) entry which is preliminary data.</text>
</comment>
<evidence type="ECO:0000256" key="1">
    <source>
        <dbReference type="SAM" id="MobiDB-lite"/>
    </source>
</evidence>
<evidence type="ECO:0000313" key="2">
    <source>
        <dbReference type="EMBL" id="GDY65260.1"/>
    </source>
</evidence>
<sequence length="187" mass="19746">MVDLVEDDEGLALLGPVPVQHRAHPDTGVRDGDAVVLLAERSRAVLGIEFDPDPCGGLRPLLLQMLGRRDHGHLLHDVVVQQPGSERQREGRLAGAGRGDGEEVTRLLLEVPLHRPLLPGTQLAGGTPGARPGKAGERWCEEALAAVVVTVSVEKGSNRRGRARRVGQGGGGRAGGSARGVRRLGYV</sequence>
<proteinExistence type="predicted"/>
<feature type="region of interest" description="Disordered" evidence="1">
    <location>
        <begin position="157"/>
        <end position="187"/>
    </location>
</feature>
<dbReference type="Proteomes" id="UP000302139">
    <property type="component" value="Unassembled WGS sequence"/>
</dbReference>
<name>A0A4D4LYX9_STRAX</name>
<feature type="compositionally biased region" description="Gly residues" evidence="1">
    <location>
        <begin position="167"/>
        <end position="178"/>
    </location>
</feature>
<dbReference type="EMBL" id="BJHX01000001">
    <property type="protein sequence ID" value="GDY65260.1"/>
    <property type="molecule type" value="Genomic_DNA"/>
</dbReference>